<reference evidence="3" key="2">
    <citation type="submission" date="2013-12" db="EMBL/GenBank/DDBJ databases">
        <authorList>
            <person name="Yu Y."/>
            <person name="Lee S."/>
            <person name="de Baynast K."/>
            <person name="Wissotski M."/>
            <person name="Liu L."/>
            <person name="Talag J."/>
            <person name="Goicoechea J."/>
            <person name="Angelova A."/>
            <person name="Jetty R."/>
            <person name="Kudrna D."/>
            <person name="Golser W."/>
            <person name="Rivera L."/>
            <person name="Zhang J."/>
            <person name="Wing R."/>
        </authorList>
    </citation>
    <scope>NUCLEOTIDE SEQUENCE</scope>
</reference>
<accession>A0A0D9VW59</accession>
<dbReference type="HOGENOM" id="CLU_2213718_0_0_1"/>
<dbReference type="Gramene" id="LPERR03G20940.1">
    <property type="protein sequence ID" value="LPERR03G20940.1"/>
    <property type="gene ID" value="LPERR03G20940"/>
</dbReference>
<evidence type="ECO:0000256" key="1">
    <source>
        <dbReference type="SAM" id="MobiDB-lite"/>
    </source>
</evidence>
<feature type="region of interest" description="Disordered" evidence="1">
    <location>
        <begin position="88"/>
        <end position="107"/>
    </location>
</feature>
<reference evidence="2 3" key="1">
    <citation type="submission" date="2012-08" db="EMBL/GenBank/DDBJ databases">
        <title>Oryza genome evolution.</title>
        <authorList>
            <person name="Wing R.A."/>
        </authorList>
    </citation>
    <scope>NUCLEOTIDE SEQUENCE</scope>
</reference>
<dbReference type="EnsemblPlants" id="LPERR03G20940.1">
    <property type="protein sequence ID" value="LPERR03G20940.1"/>
    <property type="gene ID" value="LPERR03G20940"/>
</dbReference>
<reference evidence="2" key="3">
    <citation type="submission" date="2015-04" db="UniProtKB">
        <authorList>
            <consortium name="EnsemblPlants"/>
        </authorList>
    </citation>
    <scope>IDENTIFICATION</scope>
</reference>
<evidence type="ECO:0000313" key="2">
    <source>
        <dbReference type="EnsemblPlants" id="LPERR03G20940.1"/>
    </source>
</evidence>
<dbReference type="Proteomes" id="UP000032180">
    <property type="component" value="Chromosome 3"/>
</dbReference>
<organism evidence="2 3">
    <name type="scientific">Leersia perrieri</name>
    <dbReference type="NCBI Taxonomy" id="77586"/>
    <lineage>
        <taxon>Eukaryota</taxon>
        <taxon>Viridiplantae</taxon>
        <taxon>Streptophyta</taxon>
        <taxon>Embryophyta</taxon>
        <taxon>Tracheophyta</taxon>
        <taxon>Spermatophyta</taxon>
        <taxon>Magnoliopsida</taxon>
        <taxon>Liliopsida</taxon>
        <taxon>Poales</taxon>
        <taxon>Poaceae</taxon>
        <taxon>BOP clade</taxon>
        <taxon>Oryzoideae</taxon>
        <taxon>Oryzeae</taxon>
        <taxon>Oryzinae</taxon>
        <taxon>Leersia</taxon>
    </lineage>
</organism>
<sequence length="107" mass="11668">MGPGLLEHCVRWAQQSPPRSLVFVRVAAEIRLVHRQGAEHCIGSAWRGRSRTRDGAGPQCHLQHPDGGGVKGWGGIWEAVDGGHQIEAGEMSSPATTANLCRQRRLR</sequence>
<proteinExistence type="predicted"/>
<dbReference type="AlphaFoldDB" id="A0A0D9VW59"/>
<keyword evidence="3" id="KW-1185">Reference proteome</keyword>
<protein>
    <submittedName>
        <fullName evidence="2">Uncharacterized protein</fullName>
    </submittedName>
</protein>
<name>A0A0D9VW59_9ORYZ</name>
<evidence type="ECO:0000313" key="3">
    <source>
        <dbReference type="Proteomes" id="UP000032180"/>
    </source>
</evidence>